<sequence length="108" mass="11535">MQRPKPPRPSEDYSPNLRPRQQPQIEEQDMSQALIPGQPASSTTGTPAAQYPGAPTPAPPAQAVPGAAIPQSVAGASDNALSELLQMMAAQQQAMMLQQQVSYLRRLC</sequence>
<evidence type="ECO:0000313" key="2">
    <source>
        <dbReference type="EMBL" id="GMF27825.1"/>
    </source>
</evidence>
<protein>
    <submittedName>
        <fullName evidence="2">Unnamed protein product</fullName>
    </submittedName>
</protein>
<organism evidence="2 3">
    <name type="scientific">Phytophthora lilii</name>
    <dbReference type="NCBI Taxonomy" id="2077276"/>
    <lineage>
        <taxon>Eukaryota</taxon>
        <taxon>Sar</taxon>
        <taxon>Stramenopiles</taxon>
        <taxon>Oomycota</taxon>
        <taxon>Peronosporomycetes</taxon>
        <taxon>Peronosporales</taxon>
        <taxon>Peronosporaceae</taxon>
        <taxon>Phytophthora</taxon>
    </lineage>
</organism>
<dbReference type="Proteomes" id="UP001165083">
    <property type="component" value="Unassembled WGS sequence"/>
</dbReference>
<gene>
    <name evidence="2" type="ORF">Plil01_001167500</name>
</gene>
<feature type="compositionally biased region" description="Low complexity" evidence="1">
    <location>
        <begin position="44"/>
        <end position="53"/>
    </location>
</feature>
<evidence type="ECO:0000313" key="3">
    <source>
        <dbReference type="Proteomes" id="UP001165083"/>
    </source>
</evidence>
<evidence type="ECO:0000256" key="1">
    <source>
        <dbReference type="SAM" id="MobiDB-lite"/>
    </source>
</evidence>
<name>A0A9W6U9K0_9STRA</name>
<accession>A0A9W6U9K0</accession>
<keyword evidence="3" id="KW-1185">Reference proteome</keyword>
<comment type="caution">
    <text evidence="2">The sequence shown here is derived from an EMBL/GenBank/DDBJ whole genome shotgun (WGS) entry which is preliminary data.</text>
</comment>
<proteinExistence type="predicted"/>
<dbReference type="EMBL" id="BSXW01000679">
    <property type="protein sequence ID" value="GMF27825.1"/>
    <property type="molecule type" value="Genomic_DNA"/>
</dbReference>
<feature type="region of interest" description="Disordered" evidence="1">
    <location>
        <begin position="1"/>
        <end position="65"/>
    </location>
</feature>
<dbReference type="AlphaFoldDB" id="A0A9W6U9K0"/>
<reference evidence="2" key="1">
    <citation type="submission" date="2023-04" db="EMBL/GenBank/DDBJ databases">
        <title>Phytophthora lilii NBRC 32176.</title>
        <authorList>
            <person name="Ichikawa N."/>
            <person name="Sato H."/>
            <person name="Tonouchi N."/>
        </authorList>
    </citation>
    <scope>NUCLEOTIDE SEQUENCE</scope>
    <source>
        <strain evidence="2">NBRC 32176</strain>
    </source>
</reference>